<evidence type="ECO:0000256" key="1">
    <source>
        <dbReference type="SAM" id="MobiDB-lite"/>
    </source>
</evidence>
<gene>
    <name evidence="2" type="ORF">SAMN04488138_12521</name>
</gene>
<keyword evidence="3" id="KW-1185">Reference proteome</keyword>
<feature type="compositionally biased region" description="Polar residues" evidence="1">
    <location>
        <begin position="75"/>
        <end position="86"/>
    </location>
</feature>
<dbReference type="EMBL" id="FORY01000025">
    <property type="protein sequence ID" value="SFK06878.1"/>
    <property type="molecule type" value="Genomic_DNA"/>
</dbReference>
<dbReference type="STRING" id="576117.SAMN04488138_12521"/>
<organism evidence="2 3">
    <name type="scientific">Celeribacter halophilus</name>
    <dbReference type="NCBI Taxonomy" id="576117"/>
    <lineage>
        <taxon>Bacteria</taxon>
        <taxon>Pseudomonadati</taxon>
        <taxon>Pseudomonadota</taxon>
        <taxon>Alphaproteobacteria</taxon>
        <taxon>Rhodobacterales</taxon>
        <taxon>Roseobacteraceae</taxon>
        <taxon>Celeribacter</taxon>
    </lineage>
</organism>
<name>A0A1I3WH47_9RHOB</name>
<protein>
    <submittedName>
        <fullName evidence="2">Uncharacterized protein</fullName>
    </submittedName>
</protein>
<evidence type="ECO:0000313" key="2">
    <source>
        <dbReference type="EMBL" id="SFK06878.1"/>
    </source>
</evidence>
<sequence>MIWNIGLWNRRNCVSDEARHTLFADKKRGTPQGCLESHLQNFSEIDLVRRRRARGARGAITTTAHNSCGRHDPSHTNTETSQANSSDNRKRQTGSRTCSPSGANRSSRTRTTCSTTCSSGSSRGGRCCPCCASSTTSSLSGCASCRQAEAGREKNECKFRHRGLTIVKSGSLKQETLFRI</sequence>
<evidence type="ECO:0000313" key="3">
    <source>
        <dbReference type="Proteomes" id="UP000183299"/>
    </source>
</evidence>
<dbReference type="AlphaFoldDB" id="A0A1I3WH47"/>
<proteinExistence type="predicted"/>
<feature type="compositionally biased region" description="Low complexity" evidence="1">
    <location>
        <begin position="105"/>
        <end position="123"/>
    </location>
</feature>
<accession>A0A1I3WH47</accession>
<feature type="region of interest" description="Disordered" evidence="1">
    <location>
        <begin position="58"/>
        <end position="123"/>
    </location>
</feature>
<dbReference type="Proteomes" id="UP000183299">
    <property type="component" value="Unassembled WGS sequence"/>
</dbReference>
<feature type="compositionally biased region" description="Polar residues" evidence="1">
    <location>
        <begin position="94"/>
        <end position="104"/>
    </location>
</feature>
<reference evidence="2 3" key="1">
    <citation type="submission" date="2016-10" db="EMBL/GenBank/DDBJ databases">
        <authorList>
            <person name="de Groot N.N."/>
        </authorList>
    </citation>
    <scope>NUCLEOTIDE SEQUENCE [LARGE SCALE GENOMIC DNA]</scope>
    <source>
        <strain evidence="2 3">CGMCC 1.8891</strain>
    </source>
</reference>